<name>A0A6L5GQB0_9FIRM</name>
<comment type="caution">
    <text evidence="2">The sequence shown here is derived from an EMBL/GenBank/DDBJ whole genome shotgun (WGS) entry which is preliminary data.</text>
</comment>
<protein>
    <submittedName>
        <fullName evidence="2">Uncharacterized protein</fullName>
    </submittedName>
</protein>
<gene>
    <name evidence="2" type="ORF">FRC53_02285</name>
</gene>
<dbReference type="EMBL" id="VOGB01000004">
    <property type="protein sequence ID" value="MQM72262.1"/>
    <property type="molecule type" value="Genomic_DNA"/>
</dbReference>
<dbReference type="Proteomes" id="UP000473648">
    <property type="component" value="Unassembled WGS sequence"/>
</dbReference>
<accession>A0A6L5GQB0</accession>
<organism evidence="2 3">
    <name type="scientific">Candidatus Pseudoramibacter fermentans</name>
    <dbReference type="NCBI Taxonomy" id="2594427"/>
    <lineage>
        <taxon>Bacteria</taxon>
        <taxon>Bacillati</taxon>
        <taxon>Bacillota</taxon>
        <taxon>Clostridia</taxon>
        <taxon>Eubacteriales</taxon>
        <taxon>Eubacteriaceae</taxon>
        <taxon>Pseudoramibacter</taxon>
    </lineage>
</organism>
<evidence type="ECO:0000313" key="2">
    <source>
        <dbReference type="EMBL" id="MQM72262.1"/>
    </source>
</evidence>
<evidence type="ECO:0000256" key="1">
    <source>
        <dbReference type="SAM" id="MobiDB-lite"/>
    </source>
</evidence>
<proteinExistence type="predicted"/>
<evidence type="ECO:0000313" key="3">
    <source>
        <dbReference type="Proteomes" id="UP000473648"/>
    </source>
</evidence>
<dbReference type="AlphaFoldDB" id="A0A6L5GQB0"/>
<reference evidence="2" key="1">
    <citation type="journal article" date="2020" name="Appl. Environ. Microbiol.">
        <title>Medium-Chain Fatty Acid Synthesis by 'Candidatus Weimeria bifida' gen. nov., sp. nov., and 'Candidatus Pseudoramibacter fermentans' sp. nov.</title>
        <authorList>
            <person name="Scarborough M.J."/>
            <person name="Myers K.S."/>
            <person name="Donohue T.J."/>
            <person name="Noguera D.R."/>
        </authorList>
    </citation>
    <scope>NUCLEOTIDE SEQUENCE</scope>
    <source>
        <strain evidence="2">EUB1.1</strain>
    </source>
</reference>
<sequence>MKDPADSNLDQHQPILSFLEFDENNPDAKAADDPEAGKAAAKAAAREKKCQILTDAYLTSRGLDDMQAYAEQTRAIARELVGATQMKPAKKSDKKQAQKAAERANLKAVVEQNWLLIQQNDTLIATLRQLDQDLRTATRYIAGKMDSPDK</sequence>
<feature type="region of interest" description="Disordered" evidence="1">
    <location>
        <begin position="1"/>
        <end position="42"/>
    </location>
</feature>
<keyword evidence="3" id="KW-1185">Reference proteome</keyword>